<evidence type="ECO:0000256" key="1">
    <source>
        <dbReference type="SAM" id="Phobius"/>
    </source>
</evidence>
<accession>A0A7S1IX62</accession>
<keyword evidence="1" id="KW-1133">Transmembrane helix</keyword>
<name>A0A7S1IX62_9EUGL</name>
<organism evidence="2">
    <name type="scientific">Eutreptiella gymnastica</name>
    <dbReference type="NCBI Taxonomy" id="73025"/>
    <lineage>
        <taxon>Eukaryota</taxon>
        <taxon>Discoba</taxon>
        <taxon>Euglenozoa</taxon>
        <taxon>Euglenida</taxon>
        <taxon>Spirocuta</taxon>
        <taxon>Euglenophyceae</taxon>
        <taxon>Eutreptiales</taxon>
        <taxon>Eutreptiaceae</taxon>
        <taxon>Eutreptiella</taxon>
    </lineage>
</organism>
<dbReference type="AlphaFoldDB" id="A0A7S1IX62"/>
<dbReference type="EMBL" id="HBGA01097356">
    <property type="protein sequence ID" value="CAD9025154.1"/>
    <property type="molecule type" value="Transcribed_RNA"/>
</dbReference>
<gene>
    <name evidence="2" type="ORF">EGYM00392_LOCUS36281</name>
</gene>
<proteinExistence type="predicted"/>
<sequence>MDPVAAGCTFLFLSLPPIAWLGWNRYLRWVVLPAVIGLLSIVLFYVYPRDLRSTRKKATHQMARAILCGTAPVGLYFLLLAIRTEVSEGHLLSGLGLAEAGVVIALVVGSGLPFDMWLYRRMLRCAGHTAPSSVAVR</sequence>
<feature type="transmembrane region" description="Helical" evidence="1">
    <location>
        <begin position="29"/>
        <end position="47"/>
    </location>
</feature>
<protein>
    <submittedName>
        <fullName evidence="2">Uncharacterized protein</fullName>
    </submittedName>
</protein>
<feature type="transmembrane region" description="Helical" evidence="1">
    <location>
        <begin position="94"/>
        <end position="114"/>
    </location>
</feature>
<keyword evidence="1" id="KW-0812">Transmembrane</keyword>
<keyword evidence="1" id="KW-0472">Membrane</keyword>
<evidence type="ECO:0000313" key="2">
    <source>
        <dbReference type="EMBL" id="CAD9025154.1"/>
    </source>
</evidence>
<feature type="transmembrane region" description="Helical" evidence="1">
    <location>
        <begin position="63"/>
        <end position="82"/>
    </location>
</feature>
<reference evidence="2" key="1">
    <citation type="submission" date="2021-01" db="EMBL/GenBank/DDBJ databases">
        <authorList>
            <person name="Corre E."/>
            <person name="Pelletier E."/>
            <person name="Niang G."/>
            <person name="Scheremetjew M."/>
            <person name="Finn R."/>
            <person name="Kale V."/>
            <person name="Holt S."/>
            <person name="Cochrane G."/>
            <person name="Meng A."/>
            <person name="Brown T."/>
            <person name="Cohen L."/>
        </authorList>
    </citation>
    <scope>NUCLEOTIDE SEQUENCE</scope>
    <source>
        <strain evidence="2">NIES-381</strain>
    </source>
</reference>